<evidence type="ECO:0000313" key="12">
    <source>
        <dbReference type="Proteomes" id="UP000567872"/>
    </source>
</evidence>
<feature type="chain" id="PRO_5029936050" description="NAD(P)(+)--arginine ADP-ribosyltransferase" evidence="10">
    <location>
        <begin position="21"/>
        <end position="299"/>
    </location>
</feature>
<keyword evidence="12" id="KW-1185">Reference proteome</keyword>
<feature type="non-terminal residue" evidence="11">
    <location>
        <position position="1"/>
    </location>
</feature>
<dbReference type="AlphaFoldDB" id="A0A7K9UWR3"/>
<dbReference type="Proteomes" id="UP000567872">
    <property type="component" value="Unassembled WGS sequence"/>
</dbReference>
<evidence type="ECO:0000313" key="11">
    <source>
        <dbReference type="EMBL" id="NXI64982.1"/>
    </source>
</evidence>
<dbReference type="GO" id="GO:0044194">
    <property type="term" value="C:cytolytic granule"/>
    <property type="evidence" value="ECO:0007669"/>
    <property type="project" value="UniProtKB-ARBA"/>
</dbReference>
<evidence type="ECO:0000256" key="4">
    <source>
        <dbReference type="ARBA" id="ARBA00022695"/>
    </source>
</evidence>
<dbReference type="GO" id="GO:0016779">
    <property type="term" value="F:nucleotidyltransferase activity"/>
    <property type="evidence" value="ECO:0007669"/>
    <property type="project" value="UniProtKB-KW"/>
</dbReference>
<evidence type="ECO:0000256" key="6">
    <source>
        <dbReference type="ARBA" id="ARBA00022857"/>
    </source>
</evidence>
<evidence type="ECO:0000256" key="7">
    <source>
        <dbReference type="ARBA" id="ARBA00023027"/>
    </source>
</evidence>
<dbReference type="PROSITE" id="PS51996">
    <property type="entry name" value="TR_MART"/>
    <property type="match status" value="1"/>
</dbReference>
<dbReference type="GO" id="GO:0003950">
    <property type="term" value="F:NAD+ poly-ADP-ribosyltransferase activity"/>
    <property type="evidence" value="ECO:0007669"/>
    <property type="project" value="TreeGrafter"/>
</dbReference>
<organism evidence="11 12">
    <name type="scientific">Anseranas semipalmata</name>
    <name type="common">Magpie goose</name>
    <name type="synonym">Anas semipalmata</name>
    <dbReference type="NCBI Taxonomy" id="8851"/>
    <lineage>
        <taxon>Eukaryota</taxon>
        <taxon>Metazoa</taxon>
        <taxon>Chordata</taxon>
        <taxon>Craniata</taxon>
        <taxon>Vertebrata</taxon>
        <taxon>Euteleostomi</taxon>
        <taxon>Archelosauria</taxon>
        <taxon>Archosauria</taxon>
        <taxon>Dinosauria</taxon>
        <taxon>Saurischia</taxon>
        <taxon>Theropoda</taxon>
        <taxon>Coelurosauria</taxon>
        <taxon>Aves</taxon>
        <taxon>Neognathae</taxon>
        <taxon>Galloanserae</taxon>
        <taxon>Anseriformes</taxon>
        <taxon>Anseranatidae</taxon>
        <taxon>Anseranas</taxon>
    </lineage>
</organism>
<name>A0A7K9UWR3_ANSSE</name>
<dbReference type="EC" id="2.4.2.31" evidence="10"/>
<evidence type="ECO:0000256" key="8">
    <source>
        <dbReference type="ARBA" id="ARBA00023157"/>
    </source>
</evidence>
<dbReference type="FunFam" id="3.90.176.10:FF:000001">
    <property type="entry name" value="NAD(P)(+)--arginine ADP-ribosyltransferase"/>
    <property type="match status" value="1"/>
</dbReference>
<dbReference type="PROSITE" id="PS01291">
    <property type="entry name" value="ART"/>
    <property type="match status" value="1"/>
</dbReference>
<keyword evidence="7 10" id="KW-0520">NAD</keyword>
<dbReference type="OrthoDB" id="423533at2759"/>
<sequence length="299" mass="34090">MEHLTLGWVLLAGTLFSTSATNSKRELDAIKEVAMDMALDSFDDRYQGCSHMMEKELEELNHTEFTNSVYAEGWRNAIMEWRNRWGRAAHPQGLRLQQALAVLAYTAEGDLYRAFNQAVREGGRSRQHYLRFFPFKTLHFLLTEALRALREAQGSRCHRVYRGTKGIRFTARRQQTVRFGQFTSSSLQKKVAQSFGQDTFFSVDTCYSIPIKEFSFYPHEDEVLIPPFEAFKVTNFTRDRGGTIIELRSQAVHSTYNCELVKEKRCQDQPCIFSAGRSSPGEPPHLWGLLAAAALAAVG</sequence>
<comment type="similarity">
    <text evidence="1 10">Belongs to the Arg-specific ADP-ribosyltransferase family.</text>
</comment>
<dbReference type="PANTHER" id="PTHR10339">
    <property type="entry name" value="ADP-RIBOSYLTRANSFERASE"/>
    <property type="match status" value="1"/>
</dbReference>
<evidence type="ECO:0000256" key="10">
    <source>
        <dbReference type="RuleBase" id="RU361228"/>
    </source>
</evidence>
<dbReference type="EMBL" id="VXAA01002202">
    <property type="protein sequence ID" value="NXI64982.1"/>
    <property type="molecule type" value="Genomic_DNA"/>
</dbReference>
<keyword evidence="6 10" id="KW-0521">NADP</keyword>
<keyword evidence="8" id="KW-1015">Disulfide bond</keyword>
<feature type="signal peptide" evidence="10">
    <location>
        <begin position="1"/>
        <end position="20"/>
    </location>
</feature>
<comment type="caution">
    <text evidence="11">The sequence shown here is derived from an EMBL/GenBank/DDBJ whole genome shotgun (WGS) entry which is preliminary data.</text>
</comment>
<comment type="catalytic activity">
    <reaction evidence="9 10">
        <text>L-arginyl-[protein] + NAD(+) = N(omega)-(ADP-D-ribosyl)-L-arginyl-[protein] + nicotinamide + H(+)</text>
        <dbReference type="Rhea" id="RHEA:19149"/>
        <dbReference type="Rhea" id="RHEA-COMP:10532"/>
        <dbReference type="Rhea" id="RHEA-COMP:15087"/>
        <dbReference type="ChEBI" id="CHEBI:15378"/>
        <dbReference type="ChEBI" id="CHEBI:17154"/>
        <dbReference type="ChEBI" id="CHEBI:29965"/>
        <dbReference type="ChEBI" id="CHEBI:57540"/>
        <dbReference type="ChEBI" id="CHEBI:142554"/>
        <dbReference type="EC" id="2.4.2.31"/>
    </reaction>
</comment>
<keyword evidence="3 10" id="KW-0808">Transferase</keyword>
<protein>
    <recommendedName>
        <fullName evidence="10">NAD(P)(+)--arginine ADP-ribosyltransferase</fullName>
        <ecNumber evidence="10">2.4.2.31</ecNumber>
    </recommendedName>
    <alternativeName>
        <fullName evidence="10">Mono(ADP-ribosyl)transferase</fullName>
    </alternativeName>
</protein>
<dbReference type="InterPro" id="IPR000768">
    <property type="entry name" value="ART"/>
</dbReference>
<evidence type="ECO:0000256" key="5">
    <source>
        <dbReference type="ARBA" id="ARBA00022729"/>
    </source>
</evidence>
<dbReference type="Pfam" id="PF01129">
    <property type="entry name" value="ART"/>
    <property type="match status" value="1"/>
</dbReference>
<feature type="non-terminal residue" evidence="11">
    <location>
        <position position="299"/>
    </location>
</feature>
<evidence type="ECO:0000256" key="1">
    <source>
        <dbReference type="ARBA" id="ARBA00009558"/>
    </source>
</evidence>
<dbReference type="PRINTS" id="PR00970">
    <property type="entry name" value="RIBTRNSFRASE"/>
</dbReference>
<dbReference type="GO" id="GO:0005615">
    <property type="term" value="C:extracellular space"/>
    <property type="evidence" value="ECO:0007669"/>
    <property type="project" value="UniProtKB-ARBA"/>
</dbReference>
<dbReference type="GO" id="GO:0106274">
    <property type="term" value="F:NAD+-protein-arginine ADP-ribosyltransferase activity"/>
    <property type="evidence" value="ECO:0007669"/>
    <property type="project" value="UniProtKB-EC"/>
</dbReference>
<evidence type="ECO:0000256" key="3">
    <source>
        <dbReference type="ARBA" id="ARBA00022679"/>
    </source>
</evidence>
<keyword evidence="5 10" id="KW-0732">Signal</keyword>
<gene>
    <name evidence="11" type="primary">Madprt</name>
    <name evidence="11" type="ORF">ANSSEM_R11240</name>
</gene>
<evidence type="ECO:0000256" key="9">
    <source>
        <dbReference type="ARBA" id="ARBA00047597"/>
    </source>
</evidence>
<dbReference type="GO" id="GO:0046677">
    <property type="term" value="P:response to antibiotic"/>
    <property type="evidence" value="ECO:0007669"/>
    <property type="project" value="UniProtKB-ARBA"/>
</dbReference>
<evidence type="ECO:0000256" key="2">
    <source>
        <dbReference type="ARBA" id="ARBA00022676"/>
    </source>
</evidence>
<keyword evidence="4" id="KW-0548">Nucleotidyltransferase</keyword>
<dbReference type="Gene3D" id="3.90.176.10">
    <property type="entry name" value="Toxin ADP-ribosyltransferase, Chain A, domain 1"/>
    <property type="match status" value="1"/>
</dbReference>
<proteinExistence type="inferred from homology"/>
<accession>A0A7K9UWR3</accession>
<dbReference type="PANTHER" id="PTHR10339:SF19">
    <property type="entry name" value="GPI-LINKED NAD(P)(+)--ARGININE ADP-RIBOSYLTRANSFERASE 1"/>
    <property type="match status" value="1"/>
</dbReference>
<dbReference type="InterPro" id="IPR050999">
    <property type="entry name" value="ADP-ribosyltransferase_ARG"/>
</dbReference>
<reference evidence="11 12" key="1">
    <citation type="submission" date="2019-09" db="EMBL/GenBank/DDBJ databases">
        <title>Bird 10,000 Genomes (B10K) Project - Family phase.</title>
        <authorList>
            <person name="Zhang G."/>
        </authorList>
    </citation>
    <scope>NUCLEOTIDE SEQUENCE [LARGE SCALE GENOMIC DNA]</scope>
    <source>
        <strain evidence="11">B10K-DU-001-57</strain>
        <tissue evidence="11">Muscle</tissue>
    </source>
</reference>
<keyword evidence="2 10" id="KW-0328">Glycosyltransferase</keyword>
<dbReference type="SUPFAM" id="SSF56399">
    <property type="entry name" value="ADP-ribosylation"/>
    <property type="match status" value="1"/>
</dbReference>